<dbReference type="RefSeq" id="WP_133417682.1">
    <property type="nucleotide sequence ID" value="NZ_SCWD01000002.1"/>
</dbReference>
<keyword evidence="4" id="KW-1185">Reference proteome</keyword>
<evidence type="ECO:0000256" key="1">
    <source>
        <dbReference type="SAM" id="Coils"/>
    </source>
</evidence>
<dbReference type="Pfam" id="PF12008">
    <property type="entry name" value="EcoR124_C"/>
    <property type="match status" value="1"/>
</dbReference>
<dbReference type="AlphaFoldDB" id="A0A9Q8CL35"/>
<protein>
    <recommendedName>
        <fullName evidence="2">Type I restriction enzyme R protein C-terminal domain-containing protein</fullName>
    </recommendedName>
</protein>
<evidence type="ECO:0000259" key="2">
    <source>
        <dbReference type="Pfam" id="PF12008"/>
    </source>
</evidence>
<reference evidence="3 4" key="1">
    <citation type="submission" date="2019-01" db="EMBL/GenBank/DDBJ databases">
        <title>Draft genome sequences of the type strains of six Macrococcus species.</title>
        <authorList>
            <person name="Mazhar S."/>
            <person name="Altermann E."/>
            <person name="Hill C."/>
            <person name="Mcauliffe O."/>
        </authorList>
    </citation>
    <scope>NUCLEOTIDE SEQUENCE [LARGE SCALE GENOMIC DNA]</scope>
    <source>
        <strain evidence="3 4">ATCC 51828</strain>
    </source>
</reference>
<gene>
    <name evidence="3" type="ORF">ERX40_06460</name>
</gene>
<dbReference type="EMBL" id="SCWD01000002">
    <property type="protein sequence ID" value="TDM02195.1"/>
    <property type="molecule type" value="Genomic_DNA"/>
</dbReference>
<sequence length="292" mass="34641">MEEATKLYSNANEETGLVYPTYKDAKKKFEKTNRELQSFIKNHPNIDEHTDESVQIEYVKAYQKSMKAFEELITYDEFNDDIQSEKALKDKMSTLENHRGNYENVKAHLKERLTGPEDSATSLSEIEFFSDDNNKMYNIDSSYIDQLLGNYQADNLTIRDEIEKALQKLNKPAHVRMVYQNILDEIDREKNEMKEDIFSLKRNFFSREKNQIIAEFAEEYKVELYELHSSAIQYTAGADEIPNMKNVMNKIDFESYKKEHPEVNPFKYRQMMKSRWKEVLNTEIIPLEDELR</sequence>
<keyword evidence="1" id="KW-0175">Coiled coil</keyword>
<proteinExistence type="predicted"/>
<feature type="domain" description="Type I restriction enzyme R protein C-terminal" evidence="2">
    <location>
        <begin position="18"/>
        <end position="276"/>
    </location>
</feature>
<dbReference type="Proteomes" id="UP000295280">
    <property type="component" value="Unassembled WGS sequence"/>
</dbReference>
<feature type="coiled-coil region" evidence="1">
    <location>
        <begin position="176"/>
        <end position="203"/>
    </location>
</feature>
<dbReference type="OrthoDB" id="9758243at2"/>
<comment type="caution">
    <text evidence="3">The sequence shown here is derived from an EMBL/GenBank/DDBJ whole genome shotgun (WGS) entry which is preliminary data.</text>
</comment>
<accession>A0A9Q8CL35</accession>
<dbReference type="InterPro" id="IPR022625">
    <property type="entry name" value="TypeI_RM_Rsu_C"/>
</dbReference>
<name>A0A9Q8CL35_9STAP</name>
<evidence type="ECO:0000313" key="3">
    <source>
        <dbReference type="EMBL" id="TDM02195.1"/>
    </source>
</evidence>
<organism evidence="3 4">
    <name type="scientific">Macrococcus carouselicus</name>
    <dbReference type="NCBI Taxonomy" id="69969"/>
    <lineage>
        <taxon>Bacteria</taxon>
        <taxon>Bacillati</taxon>
        <taxon>Bacillota</taxon>
        <taxon>Bacilli</taxon>
        <taxon>Bacillales</taxon>
        <taxon>Staphylococcaceae</taxon>
        <taxon>Macrococcus</taxon>
    </lineage>
</organism>
<dbReference type="Gene3D" id="1.20.58.910">
    <property type="match status" value="1"/>
</dbReference>
<evidence type="ECO:0000313" key="4">
    <source>
        <dbReference type="Proteomes" id="UP000295280"/>
    </source>
</evidence>